<gene>
    <name evidence="6" type="ORF">HINF_LOCUS12700</name>
    <name evidence="8" type="ORF">HINF_LOCUS35235</name>
    <name evidence="7" type="ORF">HINF_LOCUS58516</name>
    <name evidence="9" type="ORF">HINF_LOCUS70693</name>
</gene>
<dbReference type="Gene3D" id="1.20.1280.290">
    <property type="match status" value="2"/>
</dbReference>
<name>A0AA86NS66_9EUKA</name>
<dbReference type="AlphaFoldDB" id="A0AA86NS66"/>
<evidence type="ECO:0000313" key="7">
    <source>
        <dbReference type="EMBL" id="CAI9970871.1"/>
    </source>
</evidence>
<comment type="subcellular location">
    <subcellularLocation>
        <location evidence="1">Membrane</location>
        <topology evidence="1">Multi-pass membrane protein</topology>
    </subcellularLocation>
</comment>
<feature type="transmembrane region" description="Helical" evidence="5">
    <location>
        <begin position="124"/>
        <end position="148"/>
    </location>
</feature>
<evidence type="ECO:0000313" key="6">
    <source>
        <dbReference type="EMBL" id="CAI9925055.1"/>
    </source>
</evidence>
<sequence length="292" mass="33448">MPCRCEQPGYSHIIAGIFDQCMTETKEIVSFVFGWLSILSWVVALYPQIRLNFLLRKAEALSPFFLLCWFLGDIFNATSCLVLDQLFVQKFLGIFWLSTDTILNISHFYFVCTKKKYTSAATHFRVLEIFVYVVIAGLVINNVVWAGFYYDSELSFNEAAYDICKKEAVIPKNTARYWIGTILAYATIPMFCFSRPTQIYKNWKRKSTEGLSTGLFIATSSGNINQLISMFVNSQKQKYLIEKIPYIIAAAIPAICDIIVLVQIKIYKKAGGYEPIREENDLHTDNNQLESQ</sequence>
<feature type="transmembrane region" description="Helical" evidence="5">
    <location>
        <begin position="93"/>
        <end position="112"/>
    </location>
</feature>
<dbReference type="InterPro" id="IPR006603">
    <property type="entry name" value="PQ-loop_rpt"/>
</dbReference>
<feature type="transmembrane region" description="Helical" evidence="5">
    <location>
        <begin position="61"/>
        <end position="87"/>
    </location>
</feature>
<dbReference type="PANTHER" id="PTHR16201:SF34">
    <property type="entry name" value="LYSOSOMAL AMINO ACID TRANSPORTER 1"/>
    <property type="match status" value="1"/>
</dbReference>
<proteinExistence type="predicted"/>
<keyword evidence="4 5" id="KW-0472">Membrane</keyword>
<comment type="caution">
    <text evidence="6">The sequence shown here is derived from an EMBL/GenBank/DDBJ whole genome shotgun (WGS) entry which is preliminary data.</text>
</comment>
<dbReference type="InterPro" id="IPR051415">
    <property type="entry name" value="LAAT-1"/>
</dbReference>
<reference evidence="8 10" key="2">
    <citation type="submission" date="2024-07" db="EMBL/GenBank/DDBJ databases">
        <authorList>
            <person name="Akdeniz Z."/>
        </authorList>
    </citation>
    <scope>NUCLEOTIDE SEQUENCE [LARGE SCALE GENOMIC DNA]</scope>
</reference>
<evidence type="ECO:0000256" key="2">
    <source>
        <dbReference type="ARBA" id="ARBA00022692"/>
    </source>
</evidence>
<keyword evidence="2 5" id="KW-0812">Transmembrane</keyword>
<dbReference type="PANTHER" id="PTHR16201">
    <property type="entry name" value="SEVEN TRANSMEMBRANE PROTEIN 1-RELATED"/>
    <property type="match status" value="1"/>
</dbReference>
<feature type="transmembrane region" description="Helical" evidence="5">
    <location>
        <begin position="28"/>
        <end position="49"/>
    </location>
</feature>
<evidence type="ECO:0000256" key="4">
    <source>
        <dbReference type="ARBA" id="ARBA00023136"/>
    </source>
</evidence>
<keyword evidence="3 5" id="KW-1133">Transmembrane helix</keyword>
<dbReference type="SMART" id="SM00679">
    <property type="entry name" value="CTNS"/>
    <property type="match status" value="2"/>
</dbReference>
<dbReference type="EMBL" id="CAXDID020000127">
    <property type="protein sequence ID" value="CAL6033992.1"/>
    <property type="molecule type" value="Genomic_DNA"/>
</dbReference>
<dbReference type="FunFam" id="1.20.1280.290:FF:000009">
    <property type="entry name" value="PQ loop repeat family protein"/>
    <property type="match status" value="1"/>
</dbReference>
<evidence type="ECO:0000313" key="10">
    <source>
        <dbReference type="Proteomes" id="UP001642409"/>
    </source>
</evidence>
<feature type="transmembrane region" description="Helical" evidence="5">
    <location>
        <begin position="175"/>
        <end position="193"/>
    </location>
</feature>
<organism evidence="6">
    <name type="scientific">Hexamita inflata</name>
    <dbReference type="NCBI Taxonomy" id="28002"/>
    <lineage>
        <taxon>Eukaryota</taxon>
        <taxon>Metamonada</taxon>
        <taxon>Diplomonadida</taxon>
        <taxon>Hexamitidae</taxon>
        <taxon>Hexamitinae</taxon>
        <taxon>Hexamita</taxon>
    </lineage>
</organism>
<protein>
    <submittedName>
        <fullName evidence="6">Seven transmembrane protein 1</fullName>
    </submittedName>
    <submittedName>
        <fullName evidence="8">Seven_transmembrane protein 1</fullName>
    </submittedName>
</protein>
<accession>A0AA86NS66</accession>
<evidence type="ECO:0000256" key="1">
    <source>
        <dbReference type="ARBA" id="ARBA00004141"/>
    </source>
</evidence>
<dbReference type="GO" id="GO:0098852">
    <property type="term" value="C:lytic vacuole membrane"/>
    <property type="evidence" value="ECO:0007669"/>
    <property type="project" value="UniProtKB-ARBA"/>
</dbReference>
<dbReference type="EMBL" id="CATOUU010001084">
    <property type="protein sequence ID" value="CAI9970871.1"/>
    <property type="molecule type" value="Genomic_DNA"/>
</dbReference>
<keyword evidence="10" id="KW-1185">Reference proteome</keyword>
<reference evidence="6" key="1">
    <citation type="submission" date="2023-06" db="EMBL/GenBank/DDBJ databases">
        <authorList>
            <person name="Kurt Z."/>
        </authorList>
    </citation>
    <scope>NUCLEOTIDE SEQUENCE</scope>
</reference>
<dbReference type="EMBL" id="CAXDID020000533">
    <property type="protein sequence ID" value="CAL6100724.1"/>
    <property type="molecule type" value="Genomic_DNA"/>
</dbReference>
<dbReference type="Proteomes" id="UP001642409">
    <property type="component" value="Unassembled WGS sequence"/>
</dbReference>
<evidence type="ECO:0000256" key="3">
    <source>
        <dbReference type="ARBA" id="ARBA00022989"/>
    </source>
</evidence>
<dbReference type="Pfam" id="PF04193">
    <property type="entry name" value="PQ-loop"/>
    <property type="match status" value="2"/>
</dbReference>
<dbReference type="GO" id="GO:0015174">
    <property type="term" value="F:basic amino acid transmembrane transporter activity"/>
    <property type="evidence" value="ECO:0007669"/>
    <property type="project" value="TreeGrafter"/>
</dbReference>
<evidence type="ECO:0000313" key="8">
    <source>
        <dbReference type="EMBL" id="CAL6033992.1"/>
    </source>
</evidence>
<feature type="transmembrane region" description="Helical" evidence="5">
    <location>
        <begin position="214"/>
        <end position="232"/>
    </location>
</feature>
<evidence type="ECO:0000256" key="5">
    <source>
        <dbReference type="SAM" id="Phobius"/>
    </source>
</evidence>
<feature type="transmembrane region" description="Helical" evidence="5">
    <location>
        <begin position="244"/>
        <end position="262"/>
    </location>
</feature>
<dbReference type="EMBL" id="CATOUU010000334">
    <property type="protein sequence ID" value="CAI9925055.1"/>
    <property type="molecule type" value="Genomic_DNA"/>
</dbReference>
<evidence type="ECO:0000313" key="9">
    <source>
        <dbReference type="EMBL" id="CAL6100724.1"/>
    </source>
</evidence>